<evidence type="ECO:0000313" key="2">
    <source>
        <dbReference type="Proteomes" id="UP000499080"/>
    </source>
</evidence>
<dbReference type="Proteomes" id="UP000499080">
    <property type="component" value="Unassembled WGS sequence"/>
</dbReference>
<feature type="non-terminal residue" evidence="1">
    <location>
        <position position="1"/>
    </location>
</feature>
<comment type="caution">
    <text evidence="1">The sequence shown here is derived from an EMBL/GenBank/DDBJ whole genome shotgun (WGS) entry which is preliminary data.</text>
</comment>
<proteinExistence type="predicted"/>
<protein>
    <submittedName>
        <fullName evidence="1">Uncharacterized protein</fullName>
    </submittedName>
</protein>
<evidence type="ECO:0000313" key="1">
    <source>
        <dbReference type="EMBL" id="GBO21602.1"/>
    </source>
</evidence>
<reference evidence="1 2" key="1">
    <citation type="journal article" date="2019" name="Sci. Rep.">
        <title>Orb-weaving spider Araneus ventricosus genome elucidates the spidroin gene catalogue.</title>
        <authorList>
            <person name="Kono N."/>
            <person name="Nakamura H."/>
            <person name="Ohtoshi R."/>
            <person name="Moran D.A.P."/>
            <person name="Shinohara A."/>
            <person name="Yoshida Y."/>
            <person name="Fujiwara M."/>
            <person name="Mori M."/>
            <person name="Tomita M."/>
            <person name="Arakawa K."/>
        </authorList>
    </citation>
    <scope>NUCLEOTIDE SEQUENCE [LARGE SCALE GENOMIC DNA]</scope>
</reference>
<name>A0A4Y2VAQ7_ARAVE</name>
<keyword evidence="2" id="KW-1185">Reference proteome</keyword>
<organism evidence="1 2">
    <name type="scientific">Araneus ventricosus</name>
    <name type="common">Orbweaver spider</name>
    <name type="synonym">Epeira ventricosa</name>
    <dbReference type="NCBI Taxonomy" id="182803"/>
    <lineage>
        <taxon>Eukaryota</taxon>
        <taxon>Metazoa</taxon>
        <taxon>Ecdysozoa</taxon>
        <taxon>Arthropoda</taxon>
        <taxon>Chelicerata</taxon>
        <taxon>Arachnida</taxon>
        <taxon>Araneae</taxon>
        <taxon>Araneomorphae</taxon>
        <taxon>Entelegynae</taxon>
        <taxon>Araneoidea</taxon>
        <taxon>Araneidae</taxon>
        <taxon>Araneus</taxon>
    </lineage>
</organism>
<sequence length="93" mass="10360">EGSALPSPPLKVNSSRPEISSIHRAKANSTWKVPPTLNGMLEIVLVSVWSESTRSAQWPDFMVDHIKGFEIHRRKKRLIPLALVPVLLLCSGH</sequence>
<gene>
    <name evidence="1" type="ORF">AVEN_213425_1</name>
</gene>
<accession>A0A4Y2VAQ7</accession>
<dbReference type="EMBL" id="BGPR01044765">
    <property type="protein sequence ID" value="GBO21602.1"/>
    <property type="molecule type" value="Genomic_DNA"/>
</dbReference>
<dbReference type="AlphaFoldDB" id="A0A4Y2VAQ7"/>